<evidence type="ECO:0000313" key="1">
    <source>
        <dbReference type="EMBL" id="QCE00023.1"/>
    </source>
</evidence>
<dbReference type="AlphaFoldDB" id="A0A4D6MF06"/>
<reference evidence="1 2" key="1">
    <citation type="submission" date="2019-04" db="EMBL/GenBank/DDBJ databases">
        <title>An improved genome assembly and genetic linkage map for asparagus bean, Vigna unguiculata ssp. sesquipedialis.</title>
        <authorList>
            <person name="Xia Q."/>
            <person name="Zhang R."/>
            <person name="Dong Y."/>
        </authorList>
    </citation>
    <scope>NUCLEOTIDE SEQUENCE [LARGE SCALE GENOMIC DNA]</scope>
    <source>
        <tissue evidence="1">Leaf</tissue>
    </source>
</reference>
<dbReference type="Proteomes" id="UP000501690">
    <property type="component" value="Linkage Group LG7"/>
</dbReference>
<name>A0A4D6MF06_VIGUN</name>
<protein>
    <submittedName>
        <fullName evidence="1">Uncharacterized protein</fullName>
    </submittedName>
</protein>
<gene>
    <name evidence="1" type="ORF">DEO72_LG7g1309</name>
</gene>
<sequence>MNEDVAIWSCFPLLFRVSGAAVEVAAFAFQICVGIDGGWSRCRCCSSVVNGGGGSVKRMVDGGGGARLSCWCVKLAVVLRWLFRFCCGADAVAAGDGRSWWRLGFDEN</sequence>
<proteinExistence type="predicted"/>
<organism evidence="1 2">
    <name type="scientific">Vigna unguiculata</name>
    <name type="common">Cowpea</name>
    <dbReference type="NCBI Taxonomy" id="3917"/>
    <lineage>
        <taxon>Eukaryota</taxon>
        <taxon>Viridiplantae</taxon>
        <taxon>Streptophyta</taxon>
        <taxon>Embryophyta</taxon>
        <taxon>Tracheophyta</taxon>
        <taxon>Spermatophyta</taxon>
        <taxon>Magnoliopsida</taxon>
        <taxon>eudicotyledons</taxon>
        <taxon>Gunneridae</taxon>
        <taxon>Pentapetalae</taxon>
        <taxon>rosids</taxon>
        <taxon>fabids</taxon>
        <taxon>Fabales</taxon>
        <taxon>Fabaceae</taxon>
        <taxon>Papilionoideae</taxon>
        <taxon>50 kb inversion clade</taxon>
        <taxon>NPAAA clade</taxon>
        <taxon>indigoferoid/millettioid clade</taxon>
        <taxon>Phaseoleae</taxon>
        <taxon>Vigna</taxon>
    </lineage>
</organism>
<accession>A0A4D6MF06</accession>
<keyword evidence="2" id="KW-1185">Reference proteome</keyword>
<evidence type="ECO:0000313" key="2">
    <source>
        <dbReference type="Proteomes" id="UP000501690"/>
    </source>
</evidence>
<dbReference type="EMBL" id="CP039351">
    <property type="protein sequence ID" value="QCE00023.1"/>
    <property type="molecule type" value="Genomic_DNA"/>
</dbReference>